<dbReference type="Proteomes" id="UP000198825">
    <property type="component" value="Chromosome I"/>
</dbReference>
<dbReference type="Pfam" id="PF08338">
    <property type="entry name" value="DUF1731"/>
    <property type="match status" value="1"/>
</dbReference>
<reference evidence="4" key="1">
    <citation type="submission" date="2016-10" db="EMBL/GenBank/DDBJ databases">
        <authorList>
            <person name="Varghese N."/>
            <person name="Submissions S."/>
        </authorList>
    </citation>
    <scope>NUCLEOTIDE SEQUENCE [LARGE SCALE GENOMIC DNA]</scope>
    <source>
        <strain evidence="4">DSM 21743</strain>
    </source>
</reference>
<dbReference type="PANTHER" id="PTHR11092">
    <property type="entry name" value="SUGAR NUCLEOTIDE EPIMERASE RELATED"/>
    <property type="match status" value="1"/>
</dbReference>
<dbReference type="AlphaFoldDB" id="A0A1H2MMH1"/>
<evidence type="ECO:0008006" key="5">
    <source>
        <dbReference type="Google" id="ProtNLM"/>
    </source>
</evidence>
<name>A0A1H2MMH1_9ACTN</name>
<dbReference type="InterPro" id="IPR013549">
    <property type="entry name" value="DUF1731"/>
</dbReference>
<dbReference type="Gene3D" id="3.40.50.720">
    <property type="entry name" value="NAD(P)-binding Rossmann-like Domain"/>
    <property type="match status" value="1"/>
</dbReference>
<protein>
    <recommendedName>
        <fullName evidence="5">DUF1731 domain-containing protein</fullName>
    </recommendedName>
</protein>
<evidence type="ECO:0000259" key="1">
    <source>
        <dbReference type="Pfam" id="PF01370"/>
    </source>
</evidence>
<evidence type="ECO:0000259" key="2">
    <source>
        <dbReference type="Pfam" id="PF08338"/>
    </source>
</evidence>
<dbReference type="STRING" id="546874.SAMN04488544_2321"/>
<dbReference type="SUPFAM" id="SSF51735">
    <property type="entry name" value="NAD(P)-binding Rossmann-fold domains"/>
    <property type="match status" value="1"/>
</dbReference>
<organism evidence="3 4">
    <name type="scientific">Microlunatus sagamiharensis</name>
    <dbReference type="NCBI Taxonomy" id="546874"/>
    <lineage>
        <taxon>Bacteria</taxon>
        <taxon>Bacillati</taxon>
        <taxon>Actinomycetota</taxon>
        <taxon>Actinomycetes</taxon>
        <taxon>Propionibacteriales</taxon>
        <taxon>Propionibacteriaceae</taxon>
        <taxon>Microlunatus</taxon>
    </lineage>
</organism>
<feature type="domain" description="DUF1731" evidence="2">
    <location>
        <begin position="277"/>
        <end position="326"/>
    </location>
</feature>
<gene>
    <name evidence="3" type="ORF">SAMN04488544_2321</name>
</gene>
<feature type="domain" description="NAD-dependent epimerase/dehydratase" evidence="1">
    <location>
        <begin position="10"/>
        <end position="127"/>
    </location>
</feature>
<dbReference type="InterPro" id="IPR036291">
    <property type="entry name" value="NAD(P)-bd_dom_sf"/>
</dbReference>
<dbReference type="EMBL" id="LT629799">
    <property type="protein sequence ID" value="SDU94185.1"/>
    <property type="molecule type" value="Genomic_DNA"/>
</dbReference>
<sequence>MSLVTPPRAVLAGGSGLVGVRLDEDLRARGYDVVHVGRRGPDVRWDEPEALDAAVDGADLVVNLAGRSVGCRYTDAHRDEIYASRIDTTRALHQAVRRAADPPRLWMNASTATIYRHSTDRPQTEDDGELGEGFSVDVARDWERAFLDGDLPGTRRVALRMAIVLGDGPALNKLLTAARCGIGGAQRDGWWFPHRRYRGIGPTPTGPTVWHRHHDTARGSQRFSWIHLEDLVAAVAFLDEHAEIDGPVNLAAPGTSTNAALMAALRRAARAPFGLPAPRWFLEVGMVVLRQESELVLKSRWAVPKRLLDAGFAFRWTELEPAVADLTR</sequence>
<proteinExistence type="predicted"/>
<dbReference type="InterPro" id="IPR001509">
    <property type="entry name" value="Epimerase_deHydtase"/>
</dbReference>
<accession>A0A1H2MMH1</accession>
<evidence type="ECO:0000313" key="4">
    <source>
        <dbReference type="Proteomes" id="UP000198825"/>
    </source>
</evidence>
<dbReference type="Pfam" id="PF01370">
    <property type="entry name" value="Epimerase"/>
    <property type="match status" value="1"/>
</dbReference>
<keyword evidence="4" id="KW-1185">Reference proteome</keyword>
<dbReference type="PANTHER" id="PTHR11092:SF0">
    <property type="entry name" value="EPIMERASE FAMILY PROTEIN SDR39U1"/>
    <property type="match status" value="1"/>
</dbReference>
<evidence type="ECO:0000313" key="3">
    <source>
        <dbReference type="EMBL" id="SDU94185.1"/>
    </source>
</evidence>